<dbReference type="EMBL" id="JABDTM020026627">
    <property type="protein sequence ID" value="KAH0811706.1"/>
    <property type="molecule type" value="Genomic_DNA"/>
</dbReference>
<feature type="compositionally biased region" description="Basic and acidic residues" evidence="9">
    <location>
        <begin position="180"/>
        <end position="189"/>
    </location>
</feature>
<keyword evidence="4" id="KW-0378">Hydrolase</keyword>
<feature type="region of interest" description="Disordered" evidence="9">
    <location>
        <begin position="454"/>
        <end position="574"/>
    </location>
</feature>
<dbReference type="GO" id="GO:0005634">
    <property type="term" value="C:nucleus"/>
    <property type="evidence" value="ECO:0007669"/>
    <property type="project" value="UniProtKB-SubCell"/>
</dbReference>
<dbReference type="SUPFAM" id="SSF52540">
    <property type="entry name" value="P-loop containing nucleoside triphosphate hydrolases"/>
    <property type="match status" value="2"/>
</dbReference>
<evidence type="ECO:0000256" key="3">
    <source>
        <dbReference type="ARBA" id="ARBA00022741"/>
    </source>
</evidence>
<feature type="compositionally biased region" description="Low complexity" evidence="9">
    <location>
        <begin position="557"/>
        <end position="567"/>
    </location>
</feature>
<dbReference type="SMART" id="SM00490">
    <property type="entry name" value="HELICc"/>
    <property type="match status" value="1"/>
</dbReference>
<dbReference type="Proteomes" id="UP000719412">
    <property type="component" value="Unassembled WGS sequence"/>
</dbReference>
<dbReference type="Pfam" id="PF00271">
    <property type="entry name" value="Helicase_C"/>
    <property type="match status" value="1"/>
</dbReference>
<evidence type="ECO:0000256" key="2">
    <source>
        <dbReference type="ARBA" id="ARBA00007025"/>
    </source>
</evidence>
<feature type="compositionally biased region" description="Low complexity" evidence="9">
    <location>
        <begin position="403"/>
        <end position="420"/>
    </location>
</feature>
<feature type="region of interest" description="Disordered" evidence="9">
    <location>
        <begin position="171"/>
        <end position="281"/>
    </location>
</feature>
<gene>
    <name evidence="12" type="ORF">GEV33_011087</name>
</gene>
<dbReference type="InterPro" id="IPR014001">
    <property type="entry name" value="Helicase_ATP-bd"/>
</dbReference>
<dbReference type="InterPro" id="IPR027417">
    <property type="entry name" value="P-loop_NTPase"/>
</dbReference>
<name>A0A8J6HCH5_TENMO</name>
<dbReference type="InterPro" id="IPR000330">
    <property type="entry name" value="SNF2_N"/>
</dbReference>
<dbReference type="PANTHER" id="PTHR45797">
    <property type="entry name" value="RAD54-LIKE"/>
    <property type="match status" value="1"/>
</dbReference>
<dbReference type="GO" id="GO:0004386">
    <property type="term" value="F:helicase activity"/>
    <property type="evidence" value="ECO:0007669"/>
    <property type="project" value="UniProtKB-KW"/>
</dbReference>
<feature type="compositionally biased region" description="Polar residues" evidence="9">
    <location>
        <begin position="1366"/>
        <end position="1385"/>
    </location>
</feature>
<reference evidence="12" key="1">
    <citation type="journal article" date="2020" name="J Insects Food Feed">
        <title>The yellow mealworm (Tenebrio molitor) genome: a resource for the emerging insects as food and feed industry.</title>
        <authorList>
            <person name="Eriksson T."/>
            <person name="Andere A."/>
            <person name="Kelstrup H."/>
            <person name="Emery V."/>
            <person name="Picard C."/>
        </authorList>
    </citation>
    <scope>NUCLEOTIDE SEQUENCE</scope>
    <source>
        <strain evidence="12">Stoneville</strain>
        <tissue evidence="12">Whole head</tissue>
    </source>
</reference>
<evidence type="ECO:0000256" key="4">
    <source>
        <dbReference type="ARBA" id="ARBA00022801"/>
    </source>
</evidence>
<dbReference type="InterPro" id="IPR038718">
    <property type="entry name" value="SNF2-like_sf"/>
</dbReference>
<feature type="compositionally biased region" description="Basic and acidic residues" evidence="9">
    <location>
        <begin position="469"/>
        <end position="496"/>
    </location>
</feature>
<keyword evidence="8" id="KW-0539">Nucleus</keyword>
<feature type="region of interest" description="Disordered" evidence="9">
    <location>
        <begin position="397"/>
        <end position="440"/>
    </location>
</feature>
<feature type="compositionally biased region" description="Acidic residues" evidence="9">
    <location>
        <begin position="269"/>
        <end position="281"/>
    </location>
</feature>
<feature type="region of interest" description="Disordered" evidence="9">
    <location>
        <begin position="1366"/>
        <end position="1401"/>
    </location>
</feature>
<evidence type="ECO:0000256" key="8">
    <source>
        <dbReference type="ARBA" id="ARBA00023242"/>
    </source>
</evidence>
<organism evidence="12 13">
    <name type="scientific">Tenebrio molitor</name>
    <name type="common">Yellow mealworm beetle</name>
    <dbReference type="NCBI Taxonomy" id="7067"/>
    <lineage>
        <taxon>Eukaryota</taxon>
        <taxon>Metazoa</taxon>
        <taxon>Ecdysozoa</taxon>
        <taxon>Arthropoda</taxon>
        <taxon>Hexapoda</taxon>
        <taxon>Insecta</taxon>
        <taxon>Pterygota</taxon>
        <taxon>Neoptera</taxon>
        <taxon>Endopterygota</taxon>
        <taxon>Coleoptera</taxon>
        <taxon>Polyphaga</taxon>
        <taxon>Cucujiformia</taxon>
        <taxon>Tenebrionidae</taxon>
        <taxon>Tenebrio</taxon>
    </lineage>
</organism>
<dbReference type="PROSITE" id="PS51194">
    <property type="entry name" value="HELICASE_CTER"/>
    <property type="match status" value="1"/>
</dbReference>
<sequence length="1438" mass="163002">MAPPREPSRNVLSNVLMDLRYMVQCTFVKCDEYLKKLEEPYITSVETAEKVRNLLNNIKYNVTEFMETVDAVCDNQTPAQKIQNSKFTTPKKKINLSLRRNGDTQDTDVDVTSSESEEYNRTVKRLPEIGEPSGISAKDVVTNGNADATDFLSDSDSQKSIPAANFEACSSLVDDPPDCEVTHKIEKSSNESTGDSNGPREMKEEEEEKNEKLKDASKNASFDFDDSHEDSGGQPEKGEDAKSAPSETSDQQQKDNYELLELLNKVTDDVDDATTERDADEALQLLEDEISLASFTDSDETTHSLWQLSDNDLDESTESEESGSESSNESEGNVSDIEDNGDEEQKDQLETCRDFKINLNRRVDEMDESEIDRLCDLHNLNKRKCLKALGSGRKKRKRIRLLSTSSSSSSEEPSENSTTPDLVMDTEERPSTPNDIEPSDAVAVLADELADKLSDERVEISSDSEMDVDDRPKTKKKSEEIVRKEEEEIYEIKSDDEVQEEVQGKTLKKRASWRDDPLLGSLWTDSDDSDSGIPEVKKSDSGDDKDRKSPPKVSNETTVISDSSDTSSDSDDVTFVDEVTDGVKGRRNIRSILSDDELSEMSQLAKKEEKERVTRLKEHTKTIESIRSQNEDFVLDADVKTGEPLVTVRAELATMLKPHQKTGVQFMWQACYESVAILKEKPGTGCILAHCMGLGKTLQVVTLVYTLFAHPVTNTRHVLIICPLSTVINWKNEFKKALKQLTRRVDTPIYCLIKADLSGKIKVVINWRRTGGVLIMGYDTFQIITNEKTASKVSADEKKAALEALIDPGPDLVVCDEGHMLKNGKTLKTQAVMRVKTKRRIVLTGTPLQNNLKEYYFMVQFVKPHLLGTYQEYMNRFATPIMNGQYHDSRPEDIKLMKKRTHVLTNLLKKTINRVEAKTLSTYLPEITDYTIFIKLTPIQVALYTKFIDMVTSQNDLSAVFFHVTRVTNFNNLHPYTLQLYYNKPKPKKKKKTWGEDELDQENNNESHIRDDWYKDLLPEDVATNVDYSAKLKVVMDIIREAANKNEKVLVFAQHLVELDLLEHFLNAQGTNWIPFVDYYRMDGETSVENREQLCTNFNNNPAAKLFLLTHRVGGLGLNLTGANRVVLIGSNHNPSHDTQSMYRVYRFGQAKKCYVYRLLSIGTMEEKIYRRCVVKLAMSGTVVDKYHFDRHYKSNDLQEMYKYNFDEFNERPIPVVPSDWLLVTLLRSSNDIYNYHLHNALLENRPEEELTDEDKKLAWEEFNNMEETAKNVAVSTSVVHAPPPLLLNLSYPFNRFGQYCGTRNNVQNMVPNPVNNNTKGFFPRAIVSQIRRPSANNQTARPQTSGLNRTTLMNNPFSLLVQNVPQTSGGNVNGSAPNGTNMTRASFDGYDRFRSPVPGSDRLQNFVKALQERRAQSSPTGAPQTSEFNYALNKVVR</sequence>
<comment type="similarity">
    <text evidence="2">Belongs to the SNF2/RAD54 helicase family.</text>
</comment>
<feature type="compositionally biased region" description="Polar residues" evidence="9">
    <location>
        <begin position="1417"/>
        <end position="1429"/>
    </location>
</feature>
<evidence type="ECO:0000256" key="6">
    <source>
        <dbReference type="ARBA" id="ARBA00022840"/>
    </source>
</evidence>
<keyword evidence="13" id="KW-1185">Reference proteome</keyword>
<feature type="compositionally biased region" description="Basic and acidic residues" evidence="9">
    <location>
        <begin position="346"/>
        <end position="363"/>
    </location>
</feature>
<feature type="domain" description="Helicase C-terminal" evidence="11">
    <location>
        <begin position="1031"/>
        <end position="1199"/>
    </location>
</feature>
<evidence type="ECO:0000313" key="12">
    <source>
        <dbReference type="EMBL" id="KAH0811706.1"/>
    </source>
</evidence>
<keyword evidence="7" id="KW-0238">DNA-binding</keyword>
<dbReference type="Gene3D" id="3.40.50.10810">
    <property type="entry name" value="Tandem AAA-ATPase domain"/>
    <property type="match status" value="1"/>
</dbReference>
<feature type="compositionally biased region" description="Basic and acidic residues" evidence="9">
    <location>
        <begin position="535"/>
        <end position="549"/>
    </location>
</feature>
<proteinExistence type="inferred from homology"/>
<dbReference type="Pfam" id="PF00176">
    <property type="entry name" value="SNF2-rel_dom"/>
    <property type="match status" value="1"/>
</dbReference>
<accession>A0A8J6HCH5</accession>
<keyword evidence="5" id="KW-0347">Helicase</keyword>
<dbReference type="PANTHER" id="PTHR45797:SF3">
    <property type="entry name" value="TRANSCRIPTIONAL REGULATOR ATRX HOMOLOG"/>
    <property type="match status" value="1"/>
</dbReference>
<dbReference type="PROSITE" id="PS51192">
    <property type="entry name" value="HELICASE_ATP_BIND_1"/>
    <property type="match status" value="1"/>
</dbReference>
<comment type="subcellular location">
    <subcellularLocation>
        <location evidence="1">Nucleus</location>
    </subcellularLocation>
</comment>
<feature type="region of interest" description="Disordered" evidence="9">
    <location>
        <begin position="294"/>
        <end position="363"/>
    </location>
</feature>
<feature type="region of interest" description="Disordered" evidence="9">
    <location>
        <begin position="94"/>
        <end position="141"/>
    </location>
</feature>
<dbReference type="GO" id="GO:0016887">
    <property type="term" value="F:ATP hydrolysis activity"/>
    <property type="evidence" value="ECO:0007669"/>
    <property type="project" value="InterPro"/>
</dbReference>
<dbReference type="InterPro" id="IPR049730">
    <property type="entry name" value="SNF2/RAD54-like_C"/>
</dbReference>
<dbReference type="GO" id="GO:0005524">
    <property type="term" value="F:ATP binding"/>
    <property type="evidence" value="ECO:0007669"/>
    <property type="project" value="UniProtKB-KW"/>
</dbReference>
<dbReference type="InterPro" id="IPR001650">
    <property type="entry name" value="Helicase_C-like"/>
</dbReference>
<dbReference type="GO" id="GO:0003677">
    <property type="term" value="F:DNA binding"/>
    <property type="evidence" value="ECO:0007669"/>
    <property type="project" value="UniProtKB-KW"/>
</dbReference>
<feature type="compositionally biased region" description="Acidic residues" evidence="9">
    <location>
        <begin position="311"/>
        <end position="323"/>
    </location>
</feature>
<evidence type="ECO:0000313" key="13">
    <source>
        <dbReference type="Proteomes" id="UP000719412"/>
    </source>
</evidence>
<protein>
    <submittedName>
        <fullName evidence="12">Uncharacterized protein</fullName>
    </submittedName>
</protein>
<evidence type="ECO:0000256" key="7">
    <source>
        <dbReference type="ARBA" id="ARBA00023125"/>
    </source>
</evidence>
<keyword evidence="6" id="KW-0067">ATP-binding</keyword>
<feature type="compositionally biased region" description="Basic and acidic residues" evidence="9">
    <location>
        <begin position="118"/>
        <end position="128"/>
    </location>
</feature>
<feature type="compositionally biased region" description="Basic and acidic residues" evidence="9">
    <location>
        <begin position="198"/>
        <end position="217"/>
    </location>
</feature>
<comment type="caution">
    <text evidence="12">The sequence shown here is derived from an EMBL/GenBank/DDBJ whole genome shotgun (WGS) entry which is preliminary data.</text>
</comment>
<keyword evidence="3" id="KW-0547">Nucleotide-binding</keyword>
<evidence type="ECO:0000256" key="5">
    <source>
        <dbReference type="ARBA" id="ARBA00022806"/>
    </source>
</evidence>
<dbReference type="SMART" id="SM00487">
    <property type="entry name" value="DEXDc"/>
    <property type="match status" value="1"/>
</dbReference>
<dbReference type="InterPro" id="IPR044574">
    <property type="entry name" value="ARIP4-like"/>
</dbReference>
<evidence type="ECO:0000256" key="9">
    <source>
        <dbReference type="SAM" id="MobiDB-lite"/>
    </source>
</evidence>
<feature type="domain" description="Helicase ATP-binding" evidence="10">
    <location>
        <begin position="677"/>
        <end position="865"/>
    </location>
</feature>
<evidence type="ECO:0000259" key="10">
    <source>
        <dbReference type="PROSITE" id="PS51192"/>
    </source>
</evidence>
<dbReference type="Gene3D" id="3.40.50.300">
    <property type="entry name" value="P-loop containing nucleotide triphosphate hydrolases"/>
    <property type="match status" value="1"/>
</dbReference>
<feature type="compositionally biased region" description="Acidic residues" evidence="9">
    <location>
        <begin position="336"/>
        <end position="345"/>
    </location>
</feature>
<dbReference type="CDD" id="cd18793">
    <property type="entry name" value="SF2_C_SNF"/>
    <property type="match status" value="1"/>
</dbReference>
<feature type="region of interest" description="Disordered" evidence="9">
    <location>
        <begin position="1413"/>
        <end position="1438"/>
    </location>
</feature>
<feature type="compositionally biased region" description="Low complexity" evidence="9">
    <location>
        <begin position="324"/>
        <end position="333"/>
    </location>
</feature>
<evidence type="ECO:0000259" key="11">
    <source>
        <dbReference type="PROSITE" id="PS51194"/>
    </source>
</evidence>
<reference evidence="12" key="2">
    <citation type="submission" date="2021-08" db="EMBL/GenBank/DDBJ databases">
        <authorList>
            <person name="Eriksson T."/>
        </authorList>
    </citation>
    <scope>NUCLEOTIDE SEQUENCE</scope>
    <source>
        <strain evidence="12">Stoneville</strain>
        <tissue evidence="12">Whole head</tissue>
    </source>
</reference>
<evidence type="ECO:0000256" key="1">
    <source>
        <dbReference type="ARBA" id="ARBA00004123"/>
    </source>
</evidence>